<feature type="region of interest" description="Disordered" evidence="1">
    <location>
        <begin position="64"/>
        <end position="83"/>
    </location>
</feature>
<evidence type="ECO:0000313" key="3">
    <source>
        <dbReference type="EMBL" id="CCH17862.1"/>
    </source>
</evidence>
<dbReference type="RefSeq" id="WP_007458838.1">
    <property type="nucleotide sequence ID" value="NZ_HF570108.1"/>
</dbReference>
<name>I0L215_9ACTN</name>
<evidence type="ECO:0000259" key="2">
    <source>
        <dbReference type="Pfam" id="PF17765"/>
    </source>
</evidence>
<accession>I0L215</accession>
<proteinExistence type="predicted"/>
<dbReference type="Gene3D" id="3.30.450.180">
    <property type="match status" value="1"/>
</dbReference>
<dbReference type="EMBL" id="CAIE01000022">
    <property type="protein sequence ID" value="CCH17862.1"/>
    <property type="molecule type" value="Genomic_DNA"/>
</dbReference>
<reference evidence="4" key="1">
    <citation type="journal article" date="2012" name="J. Bacteriol.">
        <title>Genome Sequence of Micromonospora lupini Lupac 08, Isolated from Root Nodules of Lupinus angustifolius.</title>
        <authorList>
            <person name="Alonso-Vega P."/>
            <person name="Normand P."/>
            <person name="Bacigalupe R."/>
            <person name="Pujic P."/>
            <person name="Lajus A."/>
            <person name="Vallenet D."/>
            <person name="Carro L."/>
            <person name="Coll P."/>
            <person name="Trujillo M.E."/>
        </authorList>
    </citation>
    <scope>NUCLEOTIDE SEQUENCE [LARGE SCALE GENOMIC DNA]</scope>
    <source>
        <strain evidence="4">Lupac 08</strain>
    </source>
</reference>
<dbReference type="Pfam" id="PF17765">
    <property type="entry name" value="MLTR_LBD"/>
    <property type="match status" value="1"/>
</dbReference>
<gene>
    <name evidence="3" type="ORF">MILUP08_42793</name>
</gene>
<dbReference type="eggNOG" id="COG1396">
    <property type="taxonomic scope" value="Bacteria"/>
</dbReference>
<dbReference type="Proteomes" id="UP000003448">
    <property type="component" value="Unassembled WGS sequence"/>
</dbReference>
<sequence>MTPTSWRTWWHNHRVHERTHGTKHMVHPAVGPMTIRYEALALPGDDDQTLFIYTTGTLTSRAAWTGHRPPGFRARTGIRSRDR</sequence>
<keyword evidence="4" id="KW-1185">Reference proteome</keyword>
<evidence type="ECO:0000313" key="4">
    <source>
        <dbReference type="Proteomes" id="UP000003448"/>
    </source>
</evidence>
<protein>
    <recommendedName>
        <fullName evidence="2">MmyB-like transcription regulator ligand binding domain-containing protein</fullName>
    </recommendedName>
</protein>
<dbReference type="STRING" id="1150864.MILUP08_42793"/>
<comment type="caution">
    <text evidence="3">The sequence shown here is derived from an EMBL/GenBank/DDBJ whole genome shotgun (WGS) entry which is preliminary data.</text>
</comment>
<feature type="domain" description="MmyB-like transcription regulator ligand binding" evidence="2">
    <location>
        <begin position="7"/>
        <end position="55"/>
    </location>
</feature>
<evidence type="ECO:0000256" key="1">
    <source>
        <dbReference type="SAM" id="MobiDB-lite"/>
    </source>
</evidence>
<organism evidence="3 4">
    <name type="scientific">Micromonospora lupini str. Lupac 08</name>
    <dbReference type="NCBI Taxonomy" id="1150864"/>
    <lineage>
        <taxon>Bacteria</taxon>
        <taxon>Bacillati</taxon>
        <taxon>Actinomycetota</taxon>
        <taxon>Actinomycetes</taxon>
        <taxon>Micromonosporales</taxon>
        <taxon>Micromonosporaceae</taxon>
        <taxon>Micromonospora</taxon>
    </lineage>
</organism>
<dbReference type="InterPro" id="IPR041413">
    <property type="entry name" value="MLTR_LBD"/>
</dbReference>
<dbReference type="AlphaFoldDB" id="I0L215"/>